<keyword evidence="3 5" id="KW-0863">Zinc-finger</keyword>
<dbReference type="InterPro" id="IPR011011">
    <property type="entry name" value="Znf_FYVE_PHD"/>
</dbReference>
<dbReference type="GO" id="GO:0008270">
    <property type="term" value="F:zinc ion binding"/>
    <property type="evidence" value="ECO:0007669"/>
    <property type="project" value="UniProtKB-KW"/>
</dbReference>
<dbReference type="AlphaFoldDB" id="A0A024TGS8"/>
<dbReference type="OrthoDB" id="8068875at2759"/>
<evidence type="ECO:0000259" key="8">
    <source>
        <dbReference type="PROSITE" id="PS50016"/>
    </source>
</evidence>
<accession>A0A024TGS8</accession>
<dbReference type="PROSITE" id="PS00626">
    <property type="entry name" value="RCC1_2"/>
    <property type="match status" value="2"/>
</dbReference>
<dbReference type="PANTHER" id="PTHR45622:SF70">
    <property type="entry name" value="SECRETION-REGULATING GUANINE NUCLEOTIDE EXCHANGE FACTOR"/>
    <property type="match status" value="1"/>
</dbReference>
<dbReference type="Pfam" id="PF00628">
    <property type="entry name" value="PHD"/>
    <property type="match status" value="1"/>
</dbReference>
<dbReference type="eggNOG" id="KOG1426">
    <property type="taxonomic scope" value="Eukaryota"/>
</dbReference>
<evidence type="ECO:0000256" key="2">
    <source>
        <dbReference type="ARBA" id="ARBA00022737"/>
    </source>
</evidence>
<dbReference type="InterPro" id="IPR019786">
    <property type="entry name" value="Zinc_finger_PHD-type_CS"/>
</dbReference>
<dbReference type="InterPro" id="IPR009091">
    <property type="entry name" value="RCC1/BLIP-II"/>
</dbReference>
<dbReference type="GeneID" id="20090057"/>
<dbReference type="InterPro" id="IPR013083">
    <property type="entry name" value="Znf_RING/FYVE/PHD"/>
</dbReference>
<feature type="repeat" description="RCC1" evidence="6">
    <location>
        <begin position="81"/>
        <end position="133"/>
    </location>
</feature>
<name>A0A024TGS8_9STRA</name>
<dbReference type="InterPro" id="IPR019787">
    <property type="entry name" value="Znf_PHD-finger"/>
</dbReference>
<dbReference type="PRINTS" id="PR00633">
    <property type="entry name" value="RCCNDNSATION"/>
</dbReference>
<dbReference type="Gene3D" id="3.30.40.10">
    <property type="entry name" value="Zinc/RING finger domain, C3HC4 (zinc finger)"/>
    <property type="match status" value="1"/>
</dbReference>
<evidence type="ECO:0000256" key="6">
    <source>
        <dbReference type="PROSITE-ProRule" id="PRU00235"/>
    </source>
</evidence>
<evidence type="ECO:0000256" key="7">
    <source>
        <dbReference type="SAM" id="MobiDB-lite"/>
    </source>
</evidence>
<dbReference type="InterPro" id="IPR001965">
    <property type="entry name" value="Znf_PHD"/>
</dbReference>
<dbReference type="PROSITE" id="PS50016">
    <property type="entry name" value="ZF_PHD_2"/>
    <property type="match status" value="1"/>
</dbReference>
<organism evidence="9">
    <name type="scientific">Aphanomyces invadans</name>
    <dbReference type="NCBI Taxonomy" id="157072"/>
    <lineage>
        <taxon>Eukaryota</taxon>
        <taxon>Sar</taxon>
        <taxon>Stramenopiles</taxon>
        <taxon>Oomycota</taxon>
        <taxon>Saprolegniomycetes</taxon>
        <taxon>Saprolegniales</taxon>
        <taxon>Verrucalvaceae</taxon>
        <taxon>Aphanomyces</taxon>
    </lineage>
</organism>
<dbReference type="InterPro" id="IPR000408">
    <property type="entry name" value="Reg_chr_condens"/>
</dbReference>
<keyword evidence="4" id="KW-0862">Zinc</keyword>
<gene>
    <name evidence="9" type="ORF">H310_13007</name>
</gene>
<proteinExistence type="predicted"/>
<dbReference type="EMBL" id="KI913997">
    <property type="protein sequence ID" value="ETV92786.1"/>
    <property type="molecule type" value="Genomic_DNA"/>
</dbReference>
<dbReference type="InterPro" id="IPR051709">
    <property type="entry name" value="Ub-ligase/GTPase-reg"/>
</dbReference>
<dbReference type="SMART" id="SM00249">
    <property type="entry name" value="PHD"/>
    <property type="match status" value="1"/>
</dbReference>
<evidence type="ECO:0000256" key="4">
    <source>
        <dbReference type="ARBA" id="ARBA00022833"/>
    </source>
</evidence>
<dbReference type="PANTHER" id="PTHR45622">
    <property type="entry name" value="UBIQUITIN-PROTEIN LIGASE E3A-RELATED"/>
    <property type="match status" value="1"/>
</dbReference>
<feature type="repeat" description="RCC1" evidence="6">
    <location>
        <begin position="259"/>
        <end position="329"/>
    </location>
</feature>
<dbReference type="RefSeq" id="XP_008878557.1">
    <property type="nucleotide sequence ID" value="XM_008880335.1"/>
</dbReference>
<feature type="repeat" description="RCC1" evidence="6">
    <location>
        <begin position="346"/>
        <end position="410"/>
    </location>
</feature>
<feature type="repeat" description="RCC1" evidence="6">
    <location>
        <begin position="134"/>
        <end position="192"/>
    </location>
</feature>
<feature type="repeat" description="RCC1" evidence="6">
    <location>
        <begin position="193"/>
        <end position="246"/>
    </location>
</feature>
<sequence>MSDADESPCRVCGKVDQEEFLVLCDGCDAPFHTFCHHGCICCQQKPRNNFNKSFAVPEGDWFCKLCAGRVPALKPKQSPLSSVFAWGDNEEGQLGIGADTAIVMAPTAVSDLGGISVRDIAVGESFSIVLSNEGQVYTTGTGTSGQLGHQDMVHEKLARFRKIEGLDKRPANEGRLERVLAGREFAALLSQNGHMYTWGNGESGQLGHQENKHKKTPKKISALREQELPVVLAAAGSDFVVMTSGLAKEDDYFHRALPGVLMTMGANIQGQLGDSTMRNQWVPQLLNAQGPATTSVDGCKEDEPTTCLLGRDVRALATGAAHTIALVTGYDLLSGFLRMTGSCRTLGAWSWGLGEGGQLGHPKPPVPPNASKFFRQTFRVPRPRFIQALHNVNVMQVACGVSHSLFLTNERHVFGCGSNTHGQLLGEEAPGGDEVSVVEEPKDLGWTPPPASGGVRIIGAGDHHSLALTMDGIVFTWGRNDKGQLGHSPDAKTVGVPTKVDGLPCVESIHTAYNSTFAVEFAKAVAGPKVGKTAAAKKSKGKAAKAPAAKRAKK</sequence>
<dbReference type="SUPFAM" id="SSF50985">
    <property type="entry name" value="RCC1/BLIP-II"/>
    <property type="match status" value="2"/>
</dbReference>
<reference evidence="9" key="1">
    <citation type="submission" date="2013-12" db="EMBL/GenBank/DDBJ databases">
        <title>The Genome Sequence of Aphanomyces invadans NJM9701.</title>
        <authorList>
            <consortium name="The Broad Institute Genomics Platform"/>
            <person name="Russ C."/>
            <person name="Tyler B."/>
            <person name="van West P."/>
            <person name="Dieguez-Uribeondo J."/>
            <person name="Young S.K."/>
            <person name="Zeng Q."/>
            <person name="Gargeya S."/>
            <person name="Fitzgerald M."/>
            <person name="Abouelleil A."/>
            <person name="Alvarado L."/>
            <person name="Chapman S.B."/>
            <person name="Gainer-Dewar J."/>
            <person name="Goldberg J."/>
            <person name="Griggs A."/>
            <person name="Gujja S."/>
            <person name="Hansen M."/>
            <person name="Howarth C."/>
            <person name="Imamovic A."/>
            <person name="Ireland A."/>
            <person name="Larimer J."/>
            <person name="McCowan C."/>
            <person name="Murphy C."/>
            <person name="Pearson M."/>
            <person name="Poon T.W."/>
            <person name="Priest M."/>
            <person name="Roberts A."/>
            <person name="Saif S."/>
            <person name="Shea T."/>
            <person name="Sykes S."/>
            <person name="Wortman J."/>
            <person name="Nusbaum C."/>
            <person name="Birren B."/>
        </authorList>
    </citation>
    <scope>NUCLEOTIDE SEQUENCE [LARGE SCALE GENOMIC DNA]</scope>
    <source>
        <strain evidence="9">NJM9701</strain>
    </source>
</reference>
<feature type="region of interest" description="Disordered" evidence="7">
    <location>
        <begin position="530"/>
        <end position="554"/>
    </location>
</feature>
<evidence type="ECO:0000256" key="1">
    <source>
        <dbReference type="ARBA" id="ARBA00022723"/>
    </source>
</evidence>
<feature type="compositionally biased region" description="Basic residues" evidence="7">
    <location>
        <begin position="535"/>
        <end position="554"/>
    </location>
</feature>
<feature type="domain" description="PHD-type" evidence="8">
    <location>
        <begin position="6"/>
        <end position="69"/>
    </location>
</feature>
<dbReference type="Gene3D" id="2.130.10.30">
    <property type="entry name" value="Regulator of chromosome condensation 1/beta-lactamase-inhibitor protein II"/>
    <property type="match status" value="2"/>
</dbReference>
<dbReference type="Pfam" id="PF00415">
    <property type="entry name" value="RCC1"/>
    <property type="match status" value="4"/>
</dbReference>
<keyword evidence="2" id="KW-0677">Repeat</keyword>
<dbReference type="eggNOG" id="KOG1245">
    <property type="taxonomic scope" value="Eukaryota"/>
</dbReference>
<dbReference type="PROSITE" id="PS50012">
    <property type="entry name" value="RCC1_3"/>
    <property type="match status" value="7"/>
</dbReference>
<keyword evidence="1" id="KW-0479">Metal-binding</keyword>
<evidence type="ECO:0000256" key="3">
    <source>
        <dbReference type="ARBA" id="ARBA00022771"/>
    </source>
</evidence>
<dbReference type="PROSITE" id="PS01359">
    <property type="entry name" value="ZF_PHD_1"/>
    <property type="match status" value="1"/>
</dbReference>
<dbReference type="SUPFAM" id="SSF57903">
    <property type="entry name" value="FYVE/PHD zinc finger"/>
    <property type="match status" value="1"/>
</dbReference>
<evidence type="ECO:0000313" key="9">
    <source>
        <dbReference type="EMBL" id="ETV92786.1"/>
    </source>
</evidence>
<feature type="repeat" description="RCC1" evidence="6">
    <location>
        <begin position="472"/>
        <end position="522"/>
    </location>
</feature>
<feature type="repeat" description="RCC1" evidence="6">
    <location>
        <begin position="411"/>
        <end position="471"/>
    </location>
</feature>
<evidence type="ECO:0000256" key="5">
    <source>
        <dbReference type="PROSITE-ProRule" id="PRU00146"/>
    </source>
</evidence>
<protein>
    <recommendedName>
        <fullName evidence="8">PHD-type domain-containing protein</fullName>
    </recommendedName>
</protein>
<dbReference type="VEuPathDB" id="FungiDB:H310_13007"/>